<sequence>MLQQPSGQGSIPGLGLLEGAASSRVHRNKPRSVPSEASGGVPTASREYLLASLPPSITLPAPRRILIVMDLNGTLLYRPNRKRPFHFVERPHAARFLRYCLDTFHVVIWSSARPDNVKTMVANLLSKKDLDRCLLVWARDQLGLCKSDYDARVQCYKRLDRVWNHPAVLRAHPDAANGGRWDQSNTVLVDDSAEKGRSEPYNILALPEFTGMNDETAEVLPQVHDFINLLSWQSDISRYMREHPFKLNPNYALPR</sequence>
<feature type="domain" description="FCP1 homology" evidence="2">
    <location>
        <begin position="60"/>
        <end position="230"/>
    </location>
</feature>
<keyword evidence="1" id="KW-0813">Transport</keyword>
<keyword evidence="4" id="KW-1185">Reference proteome</keyword>
<protein>
    <recommendedName>
        <fullName evidence="1">Mitochondrial import inner membrane translocase subunit TIM50</fullName>
    </recommendedName>
</protein>
<dbReference type="AlphaFoldDB" id="A0A086SW55"/>
<comment type="subcellular location">
    <subcellularLocation>
        <location evidence="1">Mitochondrion inner membrane</location>
        <topology evidence="1">Single-pass membrane protein</topology>
    </subcellularLocation>
</comment>
<comment type="function">
    <text evidence="1">Essential component of the TIM23 complex, a complex that mediates the translocation of transit peptide-containing proteins across the mitochondrial inner membrane.</text>
</comment>
<dbReference type="InterPro" id="IPR036412">
    <property type="entry name" value="HAD-like_sf"/>
</dbReference>
<dbReference type="EMBL" id="JPKY01000133">
    <property type="protein sequence ID" value="KFH41337.1"/>
    <property type="molecule type" value="Genomic_DNA"/>
</dbReference>
<keyword evidence="1" id="KW-0653">Protein transport</keyword>
<evidence type="ECO:0000256" key="1">
    <source>
        <dbReference type="RuleBase" id="RU365079"/>
    </source>
</evidence>
<dbReference type="GO" id="GO:0005744">
    <property type="term" value="C:TIM23 mitochondrial import inner membrane translocase complex"/>
    <property type="evidence" value="ECO:0007669"/>
    <property type="project" value="UniProtKB-UniRule"/>
</dbReference>
<dbReference type="InterPro" id="IPR050365">
    <property type="entry name" value="TIM50"/>
</dbReference>
<reference evidence="4" key="1">
    <citation type="journal article" date="2014" name="Genome Announc.">
        <title>Genome sequence and annotation of Acremonium chrysogenum, producer of the beta-lactam antibiotic cephalosporin C.</title>
        <authorList>
            <person name="Terfehr D."/>
            <person name="Dahlmann T.A."/>
            <person name="Specht T."/>
            <person name="Zadra I."/>
            <person name="Kuernsteiner H."/>
            <person name="Kueck U."/>
        </authorList>
    </citation>
    <scope>NUCLEOTIDE SEQUENCE [LARGE SCALE GENOMIC DNA]</scope>
    <source>
        <strain evidence="4">ATCC 11550 / CBS 779.69 / DSM 880 / IAM 14645 / JCM 23072 / IMI 49137</strain>
    </source>
</reference>
<name>A0A086SW55_HAPC1</name>
<dbReference type="InterPro" id="IPR023214">
    <property type="entry name" value="HAD_sf"/>
</dbReference>
<dbReference type="GO" id="GO:0015031">
    <property type="term" value="P:protein transport"/>
    <property type="evidence" value="ECO:0007669"/>
    <property type="project" value="UniProtKB-KW"/>
</dbReference>
<accession>A0A086SW55</accession>
<dbReference type="PROSITE" id="PS50969">
    <property type="entry name" value="FCP1"/>
    <property type="match status" value="1"/>
</dbReference>
<dbReference type="Proteomes" id="UP000029964">
    <property type="component" value="Unassembled WGS sequence"/>
</dbReference>
<gene>
    <name evidence="3" type="ORF">ACRE_079490</name>
</gene>
<dbReference type="PANTHER" id="PTHR12210">
    <property type="entry name" value="DULLARD PROTEIN PHOSPHATASE"/>
    <property type="match status" value="1"/>
</dbReference>
<evidence type="ECO:0000259" key="2">
    <source>
        <dbReference type="PROSITE" id="PS50969"/>
    </source>
</evidence>
<evidence type="ECO:0000313" key="4">
    <source>
        <dbReference type="Proteomes" id="UP000029964"/>
    </source>
</evidence>
<comment type="subunit">
    <text evidence="1">Component of the TIM23 complex.</text>
</comment>
<dbReference type="STRING" id="857340.A0A086SW55"/>
<dbReference type="InterPro" id="IPR004274">
    <property type="entry name" value="FCP1_dom"/>
</dbReference>
<proteinExistence type="inferred from homology"/>
<keyword evidence="1" id="KW-0811">Translocation</keyword>
<keyword evidence="1" id="KW-0809">Transit peptide</keyword>
<comment type="caution">
    <text evidence="3">The sequence shown here is derived from an EMBL/GenBank/DDBJ whole genome shotgun (WGS) entry which is preliminary data.</text>
</comment>
<dbReference type="OrthoDB" id="1711508at2759"/>
<comment type="similarity">
    <text evidence="1">Belongs to the TIM50 family.</text>
</comment>
<evidence type="ECO:0000313" key="3">
    <source>
        <dbReference type="EMBL" id="KFH41337.1"/>
    </source>
</evidence>
<dbReference type="SUPFAM" id="SSF56784">
    <property type="entry name" value="HAD-like"/>
    <property type="match status" value="1"/>
</dbReference>
<organism evidence="3 4">
    <name type="scientific">Hapsidospora chrysogenum (strain ATCC 11550 / CBS 779.69 / DSM 880 / IAM 14645 / JCM 23072 / IMI 49137)</name>
    <name type="common">Acremonium chrysogenum</name>
    <dbReference type="NCBI Taxonomy" id="857340"/>
    <lineage>
        <taxon>Eukaryota</taxon>
        <taxon>Fungi</taxon>
        <taxon>Dikarya</taxon>
        <taxon>Ascomycota</taxon>
        <taxon>Pezizomycotina</taxon>
        <taxon>Sordariomycetes</taxon>
        <taxon>Hypocreomycetidae</taxon>
        <taxon>Hypocreales</taxon>
        <taxon>Bionectriaceae</taxon>
        <taxon>Hapsidospora</taxon>
    </lineage>
</organism>
<dbReference type="SMART" id="SM00577">
    <property type="entry name" value="CPDc"/>
    <property type="match status" value="1"/>
</dbReference>
<dbReference type="Pfam" id="PF03031">
    <property type="entry name" value="NIF"/>
    <property type="match status" value="1"/>
</dbReference>
<dbReference type="Gene3D" id="3.40.50.1000">
    <property type="entry name" value="HAD superfamily/HAD-like"/>
    <property type="match status" value="1"/>
</dbReference>
<dbReference type="HOGENOM" id="CLU_018875_0_2_1"/>
<keyword evidence="1" id="KW-0496">Mitochondrion</keyword>